<dbReference type="SMART" id="SM00382">
    <property type="entry name" value="AAA"/>
    <property type="match status" value="1"/>
</dbReference>
<evidence type="ECO:0000259" key="12">
    <source>
        <dbReference type="PROSITE" id="PS50929"/>
    </source>
</evidence>
<evidence type="ECO:0000256" key="5">
    <source>
        <dbReference type="ARBA" id="ARBA00022737"/>
    </source>
</evidence>
<evidence type="ECO:0000256" key="2">
    <source>
        <dbReference type="ARBA" id="ARBA00009726"/>
    </source>
</evidence>
<comment type="subcellular location">
    <subcellularLocation>
        <location evidence="1">Vacuole membrane</location>
        <topology evidence="1">Multi-pass membrane protein</topology>
    </subcellularLocation>
</comment>
<dbReference type="GO" id="GO:0000329">
    <property type="term" value="C:fungal-type vacuole membrane"/>
    <property type="evidence" value="ECO:0007669"/>
    <property type="project" value="UniProtKB-ARBA"/>
</dbReference>
<dbReference type="InterPro" id="IPR003593">
    <property type="entry name" value="AAA+_ATPase"/>
</dbReference>
<feature type="domain" description="ABC transporter" evidence="11">
    <location>
        <begin position="165"/>
        <end position="399"/>
    </location>
</feature>
<dbReference type="FunFam" id="3.40.50.300:FF:000074">
    <property type="entry name" value="Multidrug resistance-associated protein 5 isoform 1"/>
    <property type="match status" value="1"/>
</dbReference>
<dbReference type="PANTHER" id="PTHR24223">
    <property type="entry name" value="ATP-BINDING CASSETTE SUB-FAMILY C"/>
    <property type="match status" value="1"/>
</dbReference>
<dbReference type="SUPFAM" id="SSF90123">
    <property type="entry name" value="ABC transporter transmembrane region"/>
    <property type="match status" value="1"/>
</dbReference>
<dbReference type="GO" id="GO:0016887">
    <property type="term" value="F:ATP hydrolysis activity"/>
    <property type="evidence" value="ECO:0007669"/>
    <property type="project" value="InterPro"/>
</dbReference>
<name>A0A9W8HV54_9FUNG</name>
<dbReference type="GO" id="GO:0005524">
    <property type="term" value="F:ATP binding"/>
    <property type="evidence" value="ECO:0007669"/>
    <property type="project" value="UniProtKB-KW"/>
</dbReference>
<dbReference type="SUPFAM" id="SSF52540">
    <property type="entry name" value="P-loop containing nucleoside triphosphate hydrolases"/>
    <property type="match status" value="1"/>
</dbReference>
<keyword evidence="7" id="KW-0067">ATP-binding</keyword>
<evidence type="ECO:0000256" key="10">
    <source>
        <dbReference type="SAM" id="Phobius"/>
    </source>
</evidence>
<evidence type="ECO:0000256" key="3">
    <source>
        <dbReference type="ARBA" id="ARBA00022448"/>
    </source>
</evidence>
<dbReference type="PANTHER" id="PTHR24223:SF443">
    <property type="entry name" value="MULTIDRUG-RESISTANCE LIKE PROTEIN 1, ISOFORM I"/>
    <property type="match status" value="1"/>
</dbReference>
<protein>
    <recommendedName>
        <fullName evidence="15">P-loop containing nucleoside triphosphate hydrolase protein</fullName>
    </recommendedName>
</protein>
<dbReference type="InterPro" id="IPR003439">
    <property type="entry name" value="ABC_transporter-like_ATP-bd"/>
</dbReference>
<keyword evidence="3" id="KW-0813">Transport</keyword>
<comment type="caution">
    <text evidence="13">The sequence shown here is derived from an EMBL/GenBank/DDBJ whole genome shotgun (WGS) entry which is preliminary data.</text>
</comment>
<dbReference type="EMBL" id="JANBUO010000815">
    <property type="protein sequence ID" value="KAJ2801418.1"/>
    <property type="molecule type" value="Genomic_DNA"/>
</dbReference>
<feature type="transmembrane region" description="Helical" evidence="10">
    <location>
        <begin position="74"/>
        <end position="95"/>
    </location>
</feature>
<dbReference type="Pfam" id="PF00005">
    <property type="entry name" value="ABC_tran"/>
    <property type="match status" value="1"/>
</dbReference>
<gene>
    <name evidence="13" type="ORF">H4R20_003676</name>
</gene>
<keyword evidence="4 10" id="KW-0812">Transmembrane</keyword>
<evidence type="ECO:0008006" key="15">
    <source>
        <dbReference type="Google" id="ProtNLM"/>
    </source>
</evidence>
<reference evidence="13" key="1">
    <citation type="submission" date="2022-07" db="EMBL/GenBank/DDBJ databases">
        <title>Phylogenomic reconstructions and comparative analyses of Kickxellomycotina fungi.</title>
        <authorList>
            <person name="Reynolds N.K."/>
            <person name="Stajich J.E."/>
            <person name="Barry K."/>
            <person name="Grigoriev I.V."/>
            <person name="Crous P."/>
            <person name="Smith M.E."/>
        </authorList>
    </citation>
    <scope>NUCLEOTIDE SEQUENCE</scope>
    <source>
        <strain evidence="13">NRRL 1565</strain>
    </source>
</reference>
<feature type="domain" description="ABC transmembrane type-1" evidence="12">
    <location>
        <begin position="1"/>
        <end position="128"/>
    </location>
</feature>
<evidence type="ECO:0000256" key="6">
    <source>
        <dbReference type="ARBA" id="ARBA00022741"/>
    </source>
</evidence>
<dbReference type="AlphaFoldDB" id="A0A9W8HV54"/>
<evidence type="ECO:0000259" key="11">
    <source>
        <dbReference type="PROSITE" id="PS50893"/>
    </source>
</evidence>
<dbReference type="PROSITE" id="PS50893">
    <property type="entry name" value="ABC_TRANSPORTER_2"/>
    <property type="match status" value="1"/>
</dbReference>
<evidence type="ECO:0000313" key="14">
    <source>
        <dbReference type="Proteomes" id="UP001140094"/>
    </source>
</evidence>
<organism evidence="13 14">
    <name type="scientific">Coemansia guatemalensis</name>
    <dbReference type="NCBI Taxonomy" id="2761395"/>
    <lineage>
        <taxon>Eukaryota</taxon>
        <taxon>Fungi</taxon>
        <taxon>Fungi incertae sedis</taxon>
        <taxon>Zoopagomycota</taxon>
        <taxon>Kickxellomycotina</taxon>
        <taxon>Kickxellomycetes</taxon>
        <taxon>Kickxellales</taxon>
        <taxon>Kickxellaceae</taxon>
        <taxon>Coemansia</taxon>
    </lineage>
</organism>
<comment type="similarity">
    <text evidence="2">Belongs to the ABC transporter superfamily. ABCC family. Conjugate transporter (TC 3.A.1.208) subfamily.</text>
</comment>
<keyword evidence="9 10" id="KW-0472">Membrane</keyword>
<evidence type="ECO:0000256" key="9">
    <source>
        <dbReference type="ARBA" id="ARBA00023136"/>
    </source>
</evidence>
<keyword evidence="14" id="KW-1185">Reference proteome</keyword>
<dbReference type="CDD" id="cd03244">
    <property type="entry name" value="ABCC_MRP_domain2"/>
    <property type="match status" value="1"/>
</dbReference>
<dbReference type="Gene3D" id="3.40.50.300">
    <property type="entry name" value="P-loop containing nucleotide triphosphate hydrolases"/>
    <property type="match status" value="1"/>
</dbReference>
<dbReference type="InterPro" id="IPR050173">
    <property type="entry name" value="ABC_transporter_C-like"/>
</dbReference>
<dbReference type="Gene3D" id="1.20.1560.10">
    <property type="entry name" value="ABC transporter type 1, transmembrane domain"/>
    <property type="match status" value="1"/>
</dbReference>
<evidence type="ECO:0000256" key="1">
    <source>
        <dbReference type="ARBA" id="ARBA00004128"/>
    </source>
</evidence>
<dbReference type="GO" id="GO:0140359">
    <property type="term" value="F:ABC-type transporter activity"/>
    <property type="evidence" value="ECO:0007669"/>
    <property type="project" value="InterPro"/>
</dbReference>
<accession>A0A9W8HV54</accession>
<dbReference type="InterPro" id="IPR027417">
    <property type="entry name" value="P-loop_NTPase"/>
</dbReference>
<dbReference type="Pfam" id="PF00664">
    <property type="entry name" value="ABC_membrane"/>
    <property type="match status" value="1"/>
</dbReference>
<evidence type="ECO:0000256" key="8">
    <source>
        <dbReference type="ARBA" id="ARBA00022989"/>
    </source>
</evidence>
<dbReference type="InterPro" id="IPR011527">
    <property type="entry name" value="ABC1_TM_dom"/>
</dbReference>
<dbReference type="PROSITE" id="PS50929">
    <property type="entry name" value="ABC_TM1F"/>
    <property type="match status" value="1"/>
</dbReference>
<keyword evidence="6" id="KW-0547">Nucleotide-binding</keyword>
<keyword evidence="5" id="KW-0677">Repeat</keyword>
<dbReference type="InterPro" id="IPR036640">
    <property type="entry name" value="ABC1_TM_sf"/>
</dbReference>
<evidence type="ECO:0000313" key="13">
    <source>
        <dbReference type="EMBL" id="KAJ2801418.1"/>
    </source>
</evidence>
<dbReference type="Proteomes" id="UP001140094">
    <property type="component" value="Unassembled WGS sequence"/>
</dbReference>
<evidence type="ECO:0000256" key="4">
    <source>
        <dbReference type="ARBA" id="ARBA00022692"/>
    </source>
</evidence>
<proteinExistence type="inferred from homology"/>
<dbReference type="OrthoDB" id="6500128at2759"/>
<evidence type="ECO:0000256" key="7">
    <source>
        <dbReference type="ARBA" id="ARBA00022840"/>
    </source>
</evidence>
<keyword evidence="8 10" id="KW-1133">Transmembrane helix</keyword>
<sequence>MFLCSSRELRRLESTTGSPIIAQFQESISGATSIRAYGHQSRFLQVLETRLGQNIQVSYNYWIIKRWLSTRLDVFGNIIVFGTSLLAVMSVHLYGVGDASLVGLAITYAFEMSNLIRFAVRSYTDMEDSMTHVERALEYARLLPESADIIEDCRPKDTWPEHGKLEFKAYSARYRDGLDLVLKDLSFCVLPRQKVGIVGRTGAGKSSLSLALFRIIESARGQILLDGKDISQYGLFDVRSKLSIIPQDPVLFAGTVRENLDPFNEYSDQDIWQALEQAHLADYIRTKDDRLEFIVTQSGNNFSIGQKQLICLARALLKHAKVLVLDEATAAIDNATDEIIQETIRAEFESCTVLTIAHRLNTIIDSDMVLLIDDGRIAEYDTPQKLLANRKSLFTELVEEAQNRNT</sequence>